<gene>
    <name evidence="14" type="ordered locus">AALP_Aa1g226400</name>
</gene>
<keyword evidence="15" id="KW-1185">Reference proteome</keyword>
<keyword evidence="8" id="KW-0812">Transmembrane</keyword>
<evidence type="ECO:0000256" key="1">
    <source>
        <dbReference type="ARBA" id="ARBA00004396"/>
    </source>
</evidence>
<evidence type="ECO:0000256" key="3">
    <source>
        <dbReference type="ARBA" id="ARBA00009945"/>
    </source>
</evidence>
<accession>A0A087HPY8</accession>
<organism evidence="14 15">
    <name type="scientific">Arabis alpina</name>
    <name type="common">Alpine rock-cress</name>
    <dbReference type="NCBI Taxonomy" id="50452"/>
    <lineage>
        <taxon>Eukaryota</taxon>
        <taxon>Viridiplantae</taxon>
        <taxon>Streptophyta</taxon>
        <taxon>Embryophyta</taxon>
        <taxon>Tracheophyta</taxon>
        <taxon>Spermatophyta</taxon>
        <taxon>Magnoliopsida</taxon>
        <taxon>eudicotyledons</taxon>
        <taxon>Gunneridae</taxon>
        <taxon>Pentapetalae</taxon>
        <taxon>rosids</taxon>
        <taxon>malvids</taxon>
        <taxon>Brassicales</taxon>
        <taxon>Brassicaceae</taxon>
        <taxon>Arabideae</taxon>
        <taxon>Arabis</taxon>
    </lineage>
</organism>
<dbReference type="GO" id="GO:0015288">
    <property type="term" value="F:porin activity"/>
    <property type="evidence" value="ECO:0007669"/>
    <property type="project" value="UniProtKB-KW"/>
</dbReference>
<evidence type="ECO:0000313" key="15">
    <source>
        <dbReference type="Proteomes" id="UP000029120"/>
    </source>
</evidence>
<evidence type="ECO:0000256" key="5">
    <source>
        <dbReference type="ARBA" id="ARBA00022452"/>
    </source>
</evidence>
<evidence type="ECO:0000256" key="13">
    <source>
        <dbReference type="ARBA" id="ARBA00024941"/>
    </source>
</evidence>
<dbReference type="PANTHER" id="PTHR35993:SF2">
    <property type="entry name" value="OUTER ENVELOPE PORE PROTEIN 21A, CHLOROPLASTIC"/>
    <property type="match status" value="1"/>
</dbReference>
<sequence>METSLRYSTNSTSLKIHTKEKLPVNSKTLFHLHGELDAGAPSYFCAMIIYFFHEASTSLKVGLHYDKREKLRCLVRGKNKFLVRTDELVTFNIKGKSKPWRAFKRKGVQKRGEKLAELANIWKFHKEQDLRLRVGYDMFDKVLKS</sequence>
<comment type="function">
    <text evidence="13">Voltage-dependent rectifying anion channel that facilitates the translocation between chloroplast and cytoplasm of phosphorylated carbohydrates such as triosephosphate, 3-phosphoglycerate and inorganic phosphate (Pi) depending of ATP to triosephosphate ratio in the plastidial intermembrane space; in high triosephosphate/ATP conditions (e.g. photosynthesis), export of triosphosphate from chloroplast (outward rectifying channels), but in high ATP/triosephosphate conditions (e.g. dark phase), import of phosphosolutes (inward rectifying channels).</text>
</comment>
<evidence type="ECO:0000256" key="8">
    <source>
        <dbReference type="ARBA" id="ARBA00022692"/>
    </source>
</evidence>
<reference evidence="15" key="1">
    <citation type="journal article" date="2015" name="Nat. Plants">
        <title>Genome expansion of Arabis alpina linked with retrotransposition and reduced symmetric DNA methylation.</title>
        <authorList>
            <person name="Willing E.M."/>
            <person name="Rawat V."/>
            <person name="Mandakova T."/>
            <person name="Maumus F."/>
            <person name="James G.V."/>
            <person name="Nordstroem K.J."/>
            <person name="Becker C."/>
            <person name="Warthmann N."/>
            <person name="Chica C."/>
            <person name="Szarzynska B."/>
            <person name="Zytnicki M."/>
            <person name="Albani M.C."/>
            <person name="Kiefer C."/>
            <person name="Bergonzi S."/>
            <person name="Castaings L."/>
            <person name="Mateos J.L."/>
            <person name="Berns M.C."/>
            <person name="Bujdoso N."/>
            <person name="Piofczyk T."/>
            <person name="de Lorenzo L."/>
            <person name="Barrero-Sicilia C."/>
            <person name="Mateos I."/>
            <person name="Piednoel M."/>
            <person name="Hagmann J."/>
            <person name="Chen-Min-Tao R."/>
            <person name="Iglesias-Fernandez R."/>
            <person name="Schuster S.C."/>
            <person name="Alonso-Blanco C."/>
            <person name="Roudier F."/>
            <person name="Carbonero P."/>
            <person name="Paz-Ares J."/>
            <person name="Davis S.J."/>
            <person name="Pecinka A."/>
            <person name="Quesneville H."/>
            <person name="Colot V."/>
            <person name="Lysak M.A."/>
            <person name="Weigel D."/>
            <person name="Coupland G."/>
            <person name="Schneeberger K."/>
        </authorList>
    </citation>
    <scope>NUCLEOTIDE SEQUENCE [LARGE SCALE GENOMIC DNA]</scope>
    <source>
        <strain evidence="15">cv. Pajares</strain>
    </source>
</reference>
<dbReference type="PANTHER" id="PTHR35993">
    <property type="entry name" value="OUTER ENVELOPE PORE PROTEIN 21B, CHLOROPLASTIC"/>
    <property type="match status" value="1"/>
</dbReference>
<dbReference type="Gramene" id="KFK44190">
    <property type="protein sequence ID" value="KFK44190"/>
    <property type="gene ID" value="AALP_AA1G226400"/>
</dbReference>
<evidence type="ECO:0000256" key="7">
    <source>
        <dbReference type="ARBA" id="ARBA00022640"/>
    </source>
</evidence>
<comment type="subcellular location">
    <subcellularLocation>
        <location evidence="1">Plastid</location>
        <location evidence="1">Chloroplast outer membrane</location>
        <topology evidence="1">Multi-pass membrane protein</topology>
    </subcellularLocation>
    <subcellularLocation>
        <location evidence="2">Plastid</location>
        <location evidence="2">Etioplast membrane</location>
        <topology evidence="2">Multi-pass membrane protein</topology>
    </subcellularLocation>
</comment>
<comment type="similarity">
    <text evidence="3">Belongs to the plastid outer envelope porin OEP21 (TC 1.B.29) family.</text>
</comment>
<evidence type="ECO:0000256" key="4">
    <source>
        <dbReference type="ARBA" id="ARBA00022448"/>
    </source>
</evidence>
<dbReference type="GO" id="GO:0044070">
    <property type="term" value="P:regulation of monoatomic anion transport"/>
    <property type="evidence" value="ECO:0007669"/>
    <property type="project" value="InterPro"/>
</dbReference>
<keyword evidence="7" id="KW-0934">Plastid</keyword>
<dbReference type="InterPro" id="IPR034575">
    <property type="entry name" value="OEP21"/>
</dbReference>
<evidence type="ECO:0000313" key="14">
    <source>
        <dbReference type="EMBL" id="KFK44190.1"/>
    </source>
</evidence>
<dbReference type="GO" id="GO:0008308">
    <property type="term" value="F:voltage-gated monoatomic anion channel activity"/>
    <property type="evidence" value="ECO:0007669"/>
    <property type="project" value="InterPro"/>
</dbReference>
<dbReference type="GO" id="GO:0009707">
    <property type="term" value="C:chloroplast outer membrane"/>
    <property type="evidence" value="ECO:0007669"/>
    <property type="project" value="UniProtKB-SubCell"/>
</dbReference>
<evidence type="ECO:0000256" key="9">
    <source>
        <dbReference type="ARBA" id="ARBA00022805"/>
    </source>
</evidence>
<keyword evidence="10" id="KW-0406">Ion transport</keyword>
<dbReference type="GO" id="GO:0046930">
    <property type="term" value="C:pore complex"/>
    <property type="evidence" value="ECO:0007669"/>
    <property type="project" value="UniProtKB-KW"/>
</dbReference>
<dbReference type="OrthoDB" id="503907at2759"/>
<keyword evidence="5" id="KW-1134">Transmembrane beta strand</keyword>
<evidence type="ECO:0000256" key="10">
    <source>
        <dbReference type="ARBA" id="ARBA00023065"/>
    </source>
</evidence>
<proteinExistence type="inferred from homology"/>
<evidence type="ECO:0000256" key="12">
    <source>
        <dbReference type="ARBA" id="ARBA00023136"/>
    </source>
</evidence>
<evidence type="ECO:0000256" key="2">
    <source>
        <dbReference type="ARBA" id="ARBA00004441"/>
    </source>
</evidence>
<name>A0A087HPY8_ARAAL</name>
<keyword evidence="12" id="KW-0472">Membrane</keyword>
<evidence type="ECO:0000256" key="6">
    <source>
        <dbReference type="ARBA" id="ARBA00022528"/>
    </source>
</evidence>
<keyword evidence="6" id="KW-0150">Chloroplast</keyword>
<dbReference type="AlphaFoldDB" id="A0A087HPY8"/>
<dbReference type="OMA" id="AELANIW"/>
<dbReference type="Proteomes" id="UP000029120">
    <property type="component" value="Chromosome 1"/>
</dbReference>
<dbReference type="GO" id="GO:0034426">
    <property type="term" value="C:etioplast membrane"/>
    <property type="evidence" value="ECO:0007669"/>
    <property type="project" value="UniProtKB-SubCell"/>
</dbReference>
<protein>
    <submittedName>
        <fullName evidence="14">Uncharacterized protein</fullName>
    </submittedName>
</protein>
<keyword evidence="9" id="KW-1002">Plastid outer membrane</keyword>
<dbReference type="EMBL" id="CM002869">
    <property type="protein sequence ID" value="KFK44190.1"/>
    <property type="molecule type" value="Genomic_DNA"/>
</dbReference>
<keyword evidence="11" id="KW-0626">Porin</keyword>
<keyword evidence="4" id="KW-0813">Transport</keyword>
<evidence type="ECO:0000256" key="11">
    <source>
        <dbReference type="ARBA" id="ARBA00023114"/>
    </source>
</evidence>